<gene>
    <name evidence="4" type="ORF">NX794_07220</name>
</gene>
<evidence type="ECO:0000256" key="2">
    <source>
        <dbReference type="SAM" id="MobiDB-lite"/>
    </source>
</evidence>
<organism evidence="4 5">
    <name type="scientific">Streptomyces pyxinicus</name>
    <dbReference type="NCBI Taxonomy" id="2970331"/>
    <lineage>
        <taxon>Bacteria</taxon>
        <taxon>Bacillati</taxon>
        <taxon>Actinomycetota</taxon>
        <taxon>Actinomycetes</taxon>
        <taxon>Kitasatosporales</taxon>
        <taxon>Streptomycetaceae</taxon>
        <taxon>Streptomyces</taxon>
    </lineage>
</organism>
<dbReference type="RefSeq" id="WP_258777386.1">
    <property type="nucleotide sequence ID" value="NZ_JANUGP010000004.1"/>
</dbReference>
<feature type="region of interest" description="Disordered" evidence="2">
    <location>
        <begin position="1"/>
        <end position="30"/>
    </location>
</feature>
<feature type="domain" description="Response regulatory" evidence="3">
    <location>
        <begin position="46"/>
        <end position="166"/>
    </location>
</feature>
<evidence type="ECO:0000259" key="3">
    <source>
        <dbReference type="PROSITE" id="PS50110"/>
    </source>
</evidence>
<feature type="modified residue" description="4-aspartylphosphate" evidence="1">
    <location>
        <position position="101"/>
    </location>
</feature>
<dbReference type="SUPFAM" id="SSF52172">
    <property type="entry name" value="CheY-like"/>
    <property type="match status" value="1"/>
</dbReference>
<dbReference type="PROSITE" id="PS50110">
    <property type="entry name" value="RESPONSE_REGULATORY"/>
    <property type="match status" value="1"/>
</dbReference>
<proteinExistence type="predicted"/>
<protein>
    <recommendedName>
        <fullName evidence="3">Response regulatory domain-containing protein</fullName>
    </recommendedName>
</protein>
<evidence type="ECO:0000256" key="1">
    <source>
        <dbReference type="PROSITE-ProRule" id="PRU00169"/>
    </source>
</evidence>
<sequence>MIESPDGAAREGSAQSGADVNGTPRDDMGIAGVKAVDVPEPSPEWTVVIVEDNEDYRNDIEDQLLQSDVAYGRAPRVIPVGDFSQAETILSAQTVDVVILDVRDDQGSDDAGEQLLDNLKSTRFVPVVFYTAYTERVEALAQPPVVQIVGKEERTDVLLDAVRVAFNSTLPIAVRGLSDHVREVTREYLWDIAEQWSSLGEYDADEKTTLLVARLARSLELTLALDGEDRLRGPVGRALAAPSNWHPSRIYVVPPMGEKFDTGDLLLHQGTQRYWVQLTPSCDLANGKADRHLLVAADPLLEVEPFLSWGDADLEWRRLKDAAAPRGGWSRDEKLRRAKLEKDSKDLRARCKRVILGRNDRFFHLPKFFTVPDLLIDLQNVKTPANAEMGEYERISGLASPWPQVLVNRYNRQTGRMGFDDPDAEAVLGRISSEIIEGQAEADGSGIAG</sequence>
<dbReference type="Proteomes" id="UP001205612">
    <property type="component" value="Unassembled WGS sequence"/>
</dbReference>
<name>A0ABT2AZA9_9ACTN</name>
<reference evidence="4 5" key="1">
    <citation type="submission" date="2022-08" db="EMBL/GenBank/DDBJ databases">
        <authorList>
            <person name="Somphong A."/>
            <person name="Phongsopitanun W."/>
        </authorList>
    </citation>
    <scope>NUCLEOTIDE SEQUENCE [LARGE SCALE GENOMIC DNA]</scope>
    <source>
        <strain evidence="4 5">LP11</strain>
    </source>
</reference>
<accession>A0ABT2AZA9</accession>
<evidence type="ECO:0000313" key="5">
    <source>
        <dbReference type="Proteomes" id="UP001205612"/>
    </source>
</evidence>
<dbReference type="InterPro" id="IPR001789">
    <property type="entry name" value="Sig_transdc_resp-reg_receiver"/>
</dbReference>
<dbReference type="Gene3D" id="3.40.50.2300">
    <property type="match status" value="1"/>
</dbReference>
<comment type="caution">
    <text evidence="4">The sequence shown here is derived from an EMBL/GenBank/DDBJ whole genome shotgun (WGS) entry which is preliminary data.</text>
</comment>
<dbReference type="EMBL" id="JANUGP010000004">
    <property type="protein sequence ID" value="MCS0601023.1"/>
    <property type="molecule type" value="Genomic_DNA"/>
</dbReference>
<keyword evidence="1" id="KW-0597">Phosphoprotein</keyword>
<dbReference type="InterPro" id="IPR011006">
    <property type="entry name" value="CheY-like_superfamily"/>
</dbReference>
<keyword evidence="5" id="KW-1185">Reference proteome</keyword>
<evidence type="ECO:0000313" key="4">
    <source>
        <dbReference type="EMBL" id="MCS0601023.1"/>
    </source>
</evidence>